<evidence type="ECO:0000313" key="1">
    <source>
        <dbReference type="EMBL" id="GAA2240063.1"/>
    </source>
</evidence>
<dbReference type="Proteomes" id="UP001501474">
    <property type="component" value="Unassembled WGS sequence"/>
</dbReference>
<organism evidence="1 2">
    <name type="scientific">Streptomyces indiaensis</name>
    <dbReference type="NCBI Taxonomy" id="284033"/>
    <lineage>
        <taxon>Bacteria</taxon>
        <taxon>Bacillati</taxon>
        <taxon>Actinomycetota</taxon>
        <taxon>Actinomycetes</taxon>
        <taxon>Kitasatosporales</taxon>
        <taxon>Streptomycetaceae</taxon>
        <taxon>Streptomyces</taxon>
    </lineage>
</organism>
<evidence type="ECO:0000313" key="2">
    <source>
        <dbReference type="Proteomes" id="UP001501474"/>
    </source>
</evidence>
<name>A0ABN3DTH3_9ACTN</name>
<comment type="caution">
    <text evidence="1">The sequence shown here is derived from an EMBL/GenBank/DDBJ whole genome shotgun (WGS) entry which is preliminary data.</text>
</comment>
<sequence length="416" mass="45576">MRDDVMTPGAASEWVADRIRDFCERYKDGNGEKLLPLGAAVPLTGYRLDEVRSGVPEILRAKGVILRHLLSVLDRPAVLRMFGVPPELVPWMPVLDDPEGYDCPVMRVDLIPLTDGSVRICELNLDSSVGGPETGEFRRYEELAAGLPLTPTPYEQLARQLVPVIREKRLNKVCLLDWSTWEGYGQFDLEWMRETLAHQLPAGIEVFLATEKSGAERIDAQTLVYRVFMADDALGDVDFVAGVFDRAGHVIGDFSGEVIGSKVWMGLLHDPEYRALLPESTCEAIDALVPRTHVVTAENIDGLIAGRSGWFFKSAADFGGAGVVDGRTVSEAELRERLAGDNRGSWIAQEVVEPASFDVRPLGSAELVSRQCVLGLYRYGGRWSGCFLRSGSGSSVINMSAGASVSWAYEVPSVEA</sequence>
<keyword evidence="2" id="KW-1185">Reference proteome</keyword>
<gene>
    <name evidence="1" type="ORF">GCM10010104_39330</name>
</gene>
<proteinExistence type="predicted"/>
<dbReference type="RefSeq" id="WP_234845482.1">
    <property type="nucleotide sequence ID" value="NZ_BAAART010000082.1"/>
</dbReference>
<evidence type="ECO:0008006" key="3">
    <source>
        <dbReference type="Google" id="ProtNLM"/>
    </source>
</evidence>
<accession>A0ABN3DTH3</accession>
<dbReference type="EMBL" id="BAAART010000082">
    <property type="protein sequence ID" value="GAA2240063.1"/>
    <property type="molecule type" value="Genomic_DNA"/>
</dbReference>
<protein>
    <recommendedName>
        <fullName evidence="3">Glutathionylspermidine synthase</fullName>
    </recommendedName>
</protein>
<reference evidence="1 2" key="1">
    <citation type="journal article" date="2019" name="Int. J. Syst. Evol. Microbiol.">
        <title>The Global Catalogue of Microorganisms (GCM) 10K type strain sequencing project: providing services to taxonomists for standard genome sequencing and annotation.</title>
        <authorList>
            <consortium name="The Broad Institute Genomics Platform"/>
            <consortium name="The Broad Institute Genome Sequencing Center for Infectious Disease"/>
            <person name="Wu L."/>
            <person name="Ma J."/>
        </authorList>
    </citation>
    <scope>NUCLEOTIDE SEQUENCE [LARGE SCALE GENOMIC DNA]</scope>
    <source>
        <strain evidence="1 2">JCM 3053</strain>
    </source>
</reference>
<dbReference type="SUPFAM" id="SSF56059">
    <property type="entry name" value="Glutathione synthetase ATP-binding domain-like"/>
    <property type="match status" value="1"/>
</dbReference>